<gene>
    <name evidence="6" type="primary">pheC_1</name>
    <name evidence="5" type="ORF">AO353_24410</name>
    <name evidence="6" type="ORF">PS922_00837</name>
</gene>
<dbReference type="InterPro" id="IPR001638">
    <property type="entry name" value="Solute-binding_3/MltF_N"/>
</dbReference>
<evidence type="ECO:0000313" key="8">
    <source>
        <dbReference type="Proteomes" id="UP000325565"/>
    </source>
</evidence>
<evidence type="ECO:0000313" key="6">
    <source>
        <dbReference type="EMBL" id="VVP71262.1"/>
    </source>
</evidence>
<dbReference type="AlphaFoldDB" id="A0A0N9VWJ7"/>
<reference evidence="6 8" key="3">
    <citation type="submission" date="2019-09" db="EMBL/GenBank/DDBJ databases">
        <authorList>
            <person name="Chandra G."/>
            <person name="Truman W A."/>
        </authorList>
    </citation>
    <scope>NUCLEOTIDE SEQUENCE [LARGE SCALE GENOMIC DNA]</scope>
    <source>
        <strain evidence="6">PS922</strain>
    </source>
</reference>
<dbReference type="Pfam" id="PF00497">
    <property type="entry name" value="SBP_bac_3"/>
    <property type="match status" value="1"/>
</dbReference>
<feature type="signal peptide" evidence="3">
    <location>
        <begin position="1"/>
        <end position="28"/>
    </location>
</feature>
<dbReference type="EMBL" id="CABVJB010000001">
    <property type="protein sequence ID" value="VVP71262.1"/>
    <property type="molecule type" value="Genomic_DNA"/>
</dbReference>
<comment type="similarity">
    <text evidence="1">Belongs to the bacterial solute-binding protein 3 family.</text>
</comment>
<accession>A0A0N9VWJ7</accession>
<dbReference type="OrthoDB" id="7708309at2"/>
<evidence type="ECO:0000256" key="2">
    <source>
        <dbReference type="ARBA" id="ARBA00022729"/>
    </source>
</evidence>
<proteinExistence type="inferred from homology"/>
<dbReference type="Gene3D" id="3.40.190.10">
    <property type="entry name" value="Periplasmic binding protein-like II"/>
    <property type="match status" value="2"/>
</dbReference>
<evidence type="ECO:0000256" key="3">
    <source>
        <dbReference type="SAM" id="SignalP"/>
    </source>
</evidence>
<evidence type="ECO:0000259" key="4">
    <source>
        <dbReference type="SMART" id="SM00062"/>
    </source>
</evidence>
<keyword evidence="2 3" id="KW-0732">Signal</keyword>
<reference evidence="5 7" key="2">
    <citation type="journal article" date="2018" name="Nature">
        <title>Mutant phenotypes for thousands of bacterial genes of unknown function.</title>
        <authorList>
            <person name="Price M.N."/>
            <person name="Wetmore K.M."/>
            <person name="Waters R.J."/>
            <person name="Callaghan M."/>
            <person name="Ray J."/>
            <person name="Liu H."/>
            <person name="Kuehl J.V."/>
            <person name="Melnyk R.A."/>
            <person name="Lamson J.S."/>
            <person name="Suh Y."/>
            <person name="Carlson H.K."/>
            <person name="Esquivel Z."/>
            <person name="Sadeeshkumar H."/>
            <person name="Chakraborty R."/>
            <person name="Zane G.M."/>
            <person name="Rubin B.E."/>
            <person name="Wall J.D."/>
            <person name="Visel A."/>
            <person name="Bristow J."/>
            <person name="Blow M.J."/>
            <person name="Arkin A.P."/>
            <person name="Deutschbauer A.M."/>
        </authorList>
    </citation>
    <scope>NUCLEOTIDE SEQUENCE [LARGE SCALE GENOMIC DNA]</scope>
    <source>
        <strain evidence="5 7">FW300-N2E3</strain>
    </source>
</reference>
<feature type="chain" id="PRO_5033233988" evidence="3">
    <location>
        <begin position="29"/>
        <end position="273"/>
    </location>
</feature>
<protein>
    <submittedName>
        <fullName evidence="5">Amino acid ABC transporter substrate-binding protein</fullName>
    </submittedName>
    <submittedName>
        <fullName evidence="6">Cyclohexadienyl dehydratase</fullName>
    </submittedName>
</protein>
<evidence type="ECO:0000256" key="1">
    <source>
        <dbReference type="ARBA" id="ARBA00010333"/>
    </source>
</evidence>
<feature type="domain" description="Solute-binding protein family 3/N-terminal" evidence="4">
    <location>
        <begin position="44"/>
        <end position="271"/>
    </location>
</feature>
<reference evidence="7" key="1">
    <citation type="submission" date="2015-09" db="EMBL/GenBank/DDBJ databases">
        <title>Whole genome sequence of Pseudomonas fluorescens FW300-N2E3.</title>
        <authorList>
            <person name="Ray J."/>
            <person name="Melnyk R."/>
            <person name="Deutschbauer A."/>
        </authorList>
    </citation>
    <scope>NUCLEOTIDE SEQUENCE [LARGE SCALE GENOMIC DNA]</scope>
    <source>
        <strain evidence="7">FW300-N2E3</strain>
    </source>
</reference>
<dbReference type="Proteomes" id="UP000066487">
    <property type="component" value="Chromosome"/>
</dbReference>
<dbReference type="SMART" id="SM00062">
    <property type="entry name" value="PBPb"/>
    <property type="match status" value="1"/>
</dbReference>
<dbReference type="PANTHER" id="PTHR35936">
    <property type="entry name" value="MEMBRANE-BOUND LYTIC MUREIN TRANSGLYCOSYLASE F"/>
    <property type="match status" value="1"/>
</dbReference>
<sequence length="273" mass="29391">MIFKRMGMRLLPALVLVGVVSGSSGVYAEGEGDGIWAAAQKSGSIRCGTAEAPPYIMKDPATGEYSGFFVDACREFAEILKVKPVFVDTSWDNMIAGLQSRKWDLAPALTATPQRALSIVFSKNLSATESTFIYNQKNPKTNQPKGVADIDQPGVTIAVSSGTAQDKSLTAIIKNASIMRLPGPDEIRLAVMSKRADVIFDTSAANDLFAASHPDWAVVLRPVPAIDKKGVSFGLRRDTSYADLQVLDLYINDAVATGHMDELIKKAIAHETK</sequence>
<dbReference type="EMBL" id="CP012830">
    <property type="protein sequence ID" value="ALI05161.1"/>
    <property type="molecule type" value="Genomic_DNA"/>
</dbReference>
<dbReference type="PANTHER" id="PTHR35936:SF17">
    <property type="entry name" value="ARGININE-BINDING EXTRACELLULAR PROTEIN ARTP"/>
    <property type="match status" value="1"/>
</dbReference>
<organism evidence="5 7">
    <name type="scientific">Pseudomonas fluorescens</name>
    <dbReference type="NCBI Taxonomy" id="294"/>
    <lineage>
        <taxon>Bacteria</taxon>
        <taxon>Pseudomonadati</taxon>
        <taxon>Pseudomonadota</taxon>
        <taxon>Gammaproteobacteria</taxon>
        <taxon>Pseudomonadales</taxon>
        <taxon>Pseudomonadaceae</taxon>
        <taxon>Pseudomonas</taxon>
    </lineage>
</organism>
<dbReference type="RefSeq" id="WP_028941113.1">
    <property type="nucleotide sequence ID" value="NZ_CABVIO010000002.1"/>
</dbReference>
<dbReference type="Proteomes" id="UP000325565">
    <property type="component" value="Unassembled WGS sequence"/>
</dbReference>
<name>A0A0N9VWJ7_PSEFL</name>
<dbReference type="SUPFAM" id="SSF53850">
    <property type="entry name" value="Periplasmic binding protein-like II"/>
    <property type="match status" value="1"/>
</dbReference>
<evidence type="ECO:0000313" key="5">
    <source>
        <dbReference type="EMBL" id="ALI05161.1"/>
    </source>
</evidence>
<evidence type="ECO:0000313" key="7">
    <source>
        <dbReference type="Proteomes" id="UP000066487"/>
    </source>
</evidence>